<dbReference type="AlphaFoldDB" id="E3M8M3"/>
<sequence length="176" mass="19788">MATYIRRRRRSLPSDSEQSDSDSDQDTDTEDMDPEQQDTPIQQRLHLIASDPHNDYPYHELSHNPFEFSPSDLFDSIGSTHFRPRPFEELAPSADCLNAELRSMSQRMRVVQRHRRVRDGPPTDDQDAPPTTLQRLLELAQPLDSVNEHPPDEQAPPPPAPISSAPSGSAATPQSS</sequence>
<reference evidence="2" key="1">
    <citation type="submission" date="2007-07" db="EMBL/GenBank/DDBJ databases">
        <title>PCAP assembly of the Caenorhabditis remanei genome.</title>
        <authorList>
            <consortium name="The Caenorhabditis remanei Sequencing Consortium"/>
            <person name="Wilson R.K."/>
        </authorList>
    </citation>
    <scope>NUCLEOTIDE SEQUENCE [LARGE SCALE GENOMIC DNA]</scope>
    <source>
        <strain evidence="2">PB4641</strain>
    </source>
</reference>
<proteinExistence type="predicted"/>
<protein>
    <submittedName>
        <fullName evidence="2">Uncharacterized protein</fullName>
    </submittedName>
</protein>
<dbReference type="CTD" id="9805819"/>
<feature type="compositionally biased region" description="Low complexity" evidence="1">
    <location>
        <begin position="162"/>
        <end position="176"/>
    </location>
</feature>
<dbReference type="KEGG" id="crq:GCK72_003468"/>
<name>E3M8M3_CAERE</name>
<dbReference type="Proteomes" id="UP000008281">
    <property type="component" value="Unassembled WGS sequence"/>
</dbReference>
<dbReference type="EMBL" id="DS268429">
    <property type="protein sequence ID" value="EFO95778.1"/>
    <property type="molecule type" value="Genomic_DNA"/>
</dbReference>
<dbReference type="HOGENOM" id="CLU_1526595_0_0_1"/>
<dbReference type="GeneID" id="9805819"/>
<dbReference type="RefSeq" id="XP_003107458.2">
    <property type="nucleotide sequence ID" value="XM_003107410.2"/>
</dbReference>
<evidence type="ECO:0000313" key="3">
    <source>
        <dbReference type="Proteomes" id="UP000008281"/>
    </source>
</evidence>
<evidence type="ECO:0000256" key="1">
    <source>
        <dbReference type="SAM" id="MobiDB-lite"/>
    </source>
</evidence>
<feature type="region of interest" description="Disordered" evidence="1">
    <location>
        <begin position="107"/>
        <end position="176"/>
    </location>
</feature>
<feature type="compositionally biased region" description="Acidic residues" evidence="1">
    <location>
        <begin position="17"/>
        <end position="36"/>
    </location>
</feature>
<evidence type="ECO:0000313" key="2">
    <source>
        <dbReference type="EMBL" id="EFO95778.1"/>
    </source>
</evidence>
<gene>
    <name evidence="2" type="ORF">CRE_13974</name>
</gene>
<dbReference type="InParanoid" id="E3M8M3"/>
<organism evidence="3">
    <name type="scientific">Caenorhabditis remanei</name>
    <name type="common">Caenorhabditis vulgaris</name>
    <dbReference type="NCBI Taxonomy" id="31234"/>
    <lineage>
        <taxon>Eukaryota</taxon>
        <taxon>Metazoa</taxon>
        <taxon>Ecdysozoa</taxon>
        <taxon>Nematoda</taxon>
        <taxon>Chromadorea</taxon>
        <taxon>Rhabditida</taxon>
        <taxon>Rhabditina</taxon>
        <taxon>Rhabditomorpha</taxon>
        <taxon>Rhabditoidea</taxon>
        <taxon>Rhabditidae</taxon>
        <taxon>Peloderinae</taxon>
        <taxon>Caenorhabditis</taxon>
    </lineage>
</organism>
<accession>E3M8M3</accession>
<feature type="region of interest" description="Disordered" evidence="1">
    <location>
        <begin position="1"/>
        <end position="62"/>
    </location>
</feature>
<keyword evidence="3" id="KW-1185">Reference proteome</keyword>
<feature type="compositionally biased region" description="Basic residues" evidence="1">
    <location>
        <begin position="1"/>
        <end position="11"/>
    </location>
</feature>
<feature type="compositionally biased region" description="Basic and acidic residues" evidence="1">
    <location>
        <begin position="52"/>
        <end position="62"/>
    </location>
</feature>